<evidence type="ECO:0008006" key="5">
    <source>
        <dbReference type="Google" id="ProtNLM"/>
    </source>
</evidence>
<dbReference type="Proteomes" id="UP000183615">
    <property type="component" value="Unassembled WGS sequence"/>
</dbReference>
<dbReference type="SUPFAM" id="SSF103647">
    <property type="entry name" value="TSP type-3 repeat"/>
    <property type="match status" value="2"/>
</dbReference>
<feature type="compositionally biased region" description="Acidic residues" evidence="1">
    <location>
        <begin position="1239"/>
        <end position="1260"/>
    </location>
</feature>
<feature type="compositionally biased region" description="Basic and acidic residues" evidence="1">
    <location>
        <begin position="1261"/>
        <end position="1270"/>
    </location>
</feature>
<feature type="compositionally biased region" description="Acidic residues" evidence="1">
    <location>
        <begin position="1142"/>
        <end position="1163"/>
    </location>
</feature>
<feature type="compositionally biased region" description="Acidic residues" evidence="1">
    <location>
        <begin position="1173"/>
        <end position="1193"/>
    </location>
</feature>
<accession>A0A1J5UB14</accession>
<sequence>MKSLRILLLFAFVTLFFSTPAQSETGKFSPAAEEPGESKILLVDDDMELWFSGPYIEATHIVTALNDGGYSYDIFRAGQFDGTNYELPSGDAGLSLVDNYEVVIWYSGWNSNILSGSETSVLEGYLDGDCGNSDNYCAENRNIIMLTQMVDWLDYSNEAFFNNYFHADTDVSSYLVVDGTSNPMDGVSDSIFDSKDYATDTAGTYYMDRPCGIKTTGDESTGAFWMNVRKGESDGHEYHAVQYPSEAAASSAYHKAFIFANEIGIFNERSERADFFATILDWMEVEEEITQDNDLGISSLEIPRHHSSGEIGKGIPIEIKVGVTNYGNEAVNSISIRLKIKTDEGLVFYDNTLDTRAFPEGYPMHIEEALEPGETIIFNFTRDSDRYQRVYEGESEYSAIHTMMMLSGLHTLDVEVGGSDANPSNNKIITKIFSAVYVHTFEPDNAGYSYYLGDTDDNGASSYEGVNWHLVDSYDWDTDGCGWASEVPENCEDDEGTLNHTGLYVAKNGDYALASFNQNAWYKDNANSDECDWGDMSDPNCPKFVPNPNQDDYVSFGPFDFSGMNEVVVNYFYSGCLESGDYHRLQISKDGYWTNLISETDFCANEGAWYMHQGDNPRYIGLELDSEWYGSDDTDYVYIRIQMDTDDDQITESSDQPYSGLFIDDFIIRGTEKVTRDVAVGDITIDRDFHVKDDGGNSLWREINVTALNLGQQGWSNLPIQLSVTNLHGEDMSDYLDETDFYVWSLSGYSNYGDIRPGEGYEDQKELFTVFETPGANTYYLTVEVLAPYGKDLFPENNSKTIEFRIFDTFFRDDVDTPSDRSSVYQYTDVERNSGSENSWKGRDVGNDAFSGQYVWQYAKEANYDSDNPTTESGSDDGLITQDDWDRDGEGSTFAADVNLDLRAAYKPILTFAIKWDFTDGDRLEVRAATDFDSEEKITSGTWTVLKTYEGECGCPFLSENRDTWILEELSLEAFEGYQTWIEFRVVTTNGGGKGVMIDDLFVIGNEYRNNVMIESVDLGSQNPESDNELSITIRGAGLESQEGLTVYAQIFDEFGMKVWPTDSDFIYFEIPETLSKGQAYTVNSDTAGGDWSYGSDLGEGTYYIDIEVWRDDDSQVPDENLENNIWIEYFDLINYDSDDDGVVDSIDECPDTPSDGEVDEYGCSDSQKDSDNDGITDDMDDCPDTIAGDEVDSYGCSDSQKDIDNDGITDDMDECPDTIAGDEVDSYGCSNSQKDSDNDGIVDSDDQCPDTPAGEEVDEIGCKLEKYEENNNSDSGSNDTATANPDDSGPEFESLEEEPGIPSLGLVAVIFSLLAIALVRRD</sequence>
<keyword evidence="2" id="KW-0472">Membrane</keyword>
<keyword evidence="2" id="KW-1133">Transmembrane helix</keyword>
<feature type="region of interest" description="Disordered" evidence="1">
    <location>
        <begin position="865"/>
        <end position="886"/>
    </location>
</feature>
<comment type="caution">
    <text evidence="3">The sequence shown here is derived from an EMBL/GenBank/DDBJ whole genome shotgun (WGS) entry which is preliminary data.</text>
</comment>
<proteinExistence type="predicted"/>
<evidence type="ECO:0000313" key="3">
    <source>
        <dbReference type="EMBL" id="OIR21470.1"/>
    </source>
</evidence>
<gene>
    <name evidence="3" type="ORF">BET99_02390</name>
</gene>
<evidence type="ECO:0000256" key="2">
    <source>
        <dbReference type="SAM" id="Phobius"/>
    </source>
</evidence>
<feature type="compositionally biased region" description="Acidic residues" evidence="1">
    <location>
        <begin position="1289"/>
        <end position="1300"/>
    </location>
</feature>
<dbReference type="EMBL" id="MIYZ01000041">
    <property type="protein sequence ID" value="OIR21470.1"/>
    <property type="molecule type" value="Genomic_DNA"/>
</dbReference>
<dbReference type="GO" id="GO:0005509">
    <property type="term" value="F:calcium ion binding"/>
    <property type="evidence" value="ECO:0007669"/>
    <property type="project" value="InterPro"/>
</dbReference>
<name>A0A1J5UB14_9ARCH</name>
<evidence type="ECO:0000313" key="4">
    <source>
        <dbReference type="Proteomes" id="UP000183615"/>
    </source>
</evidence>
<protein>
    <recommendedName>
        <fullName evidence="5">CARDB domain-containing protein</fullName>
    </recommendedName>
</protein>
<dbReference type="InterPro" id="IPR028974">
    <property type="entry name" value="TSP_type-3_rpt"/>
</dbReference>
<feature type="region of interest" description="Disordered" evidence="1">
    <location>
        <begin position="1142"/>
        <end position="1302"/>
    </location>
</feature>
<feature type="compositionally biased region" description="Low complexity" evidence="1">
    <location>
        <begin position="1271"/>
        <end position="1280"/>
    </location>
</feature>
<reference evidence="3 4" key="1">
    <citation type="submission" date="2016-08" db="EMBL/GenBank/DDBJ databases">
        <title>New Insights into Marine Group III Euryarchaeota, from dark to light.</title>
        <authorList>
            <person name="Haro-Moreno J.M."/>
            <person name="Rodriguez-Valera F."/>
            <person name="Lopez-Garcia P."/>
            <person name="Moreira D."/>
            <person name="Martin-Cuadrado A.B."/>
        </authorList>
    </citation>
    <scope>NUCLEOTIDE SEQUENCE [LARGE SCALE GENOMIC DNA]</scope>
    <source>
        <strain evidence="3">CG-Epi2</strain>
    </source>
</reference>
<keyword evidence="2" id="KW-0812">Transmembrane</keyword>
<feature type="transmembrane region" description="Helical" evidence="2">
    <location>
        <begin position="1301"/>
        <end position="1320"/>
    </location>
</feature>
<evidence type="ECO:0000256" key="1">
    <source>
        <dbReference type="SAM" id="MobiDB-lite"/>
    </source>
</evidence>
<feature type="compositionally biased region" description="Acidic residues" evidence="1">
    <location>
        <begin position="1206"/>
        <end position="1226"/>
    </location>
</feature>
<organism evidence="3 4">
    <name type="scientific">Marine Group III euryarchaeote CG-Epi2</name>
    <dbReference type="NCBI Taxonomy" id="1888996"/>
    <lineage>
        <taxon>Archaea</taxon>
        <taxon>Methanobacteriati</taxon>
        <taxon>Thermoplasmatota</taxon>
        <taxon>Thermoplasmata</taxon>
        <taxon>Candidatus Thermoprofundales</taxon>
    </lineage>
</organism>